<dbReference type="Pfam" id="PF21834">
    <property type="entry name" value="DUF6894"/>
    <property type="match status" value="1"/>
</dbReference>
<proteinExistence type="predicted"/>
<name>A0A6J4SMH9_9SPHN</name>
<accession>A0A6J4SMH9</accession>
<dbReference type="InterPro" id="IPR054189">
    <property type="entry name" value="DUF6894"/>
</dbReference>
<protein>
    <recommendedName>
        <fullName evidence="1">DUF6894 domain-containing protein</fullName>
    </recommendedName>
</protein>
<gene>
    <name evidence="2" type="ORF">AVDCRST_MAG44-732</name>
</gene>
<dbReference type="AlphaFoldDB" id="A0A6J4SMH9"/>
<evidence type="ECO:0000313" key="2">
    <source>
        <dbReference type="EMBL" id="CAA9500472.1"/>
    </source>
</evidence>
<dbReference type="EMBL" id="CADCVY010000054">
    <property type="protein sequence ID" value="CAA9500472.1"/>
    <property type="molecule type" value="Genomic_DNA"/>
</dbReference>
<reference evidence="2" key="1">
    <citation type="submission" date="2020-02" db="EMBL/GenBank/DDBJ databases">
        <authorList>
            <person name="Meier V. D."/>
        </authorList>
    </citation>
    <scope>NUCLEOTIDE SEQUENCE</scope>
    <source>
        <strain evidence="2">AVDCRST_MAG44</strain>
    </source>
</reference>
<sequence>MARYLLHLHNRTGHTRDDEGLDLPDVAAARDEAIRSIRSILSSEILEGQMDLDGRIDICGEDGETLAVVRFSEAVQLKAEA</sequence>
<organism evidence="2">
    <name type="scientific">uncultured Sphingomonas sp</name>
    <dbReference type="NCBI Taxonomy" id="158754"/>
    <lineage>
        <taxon>Bacteria</taxon>
        <taxon>Pseudomonadati</taxon>
        <taxon>Pseudomonadota</taxon>
        <taxon>Alphaproteobacteria</taxon>
        <taxon>Sphingomonadales</taxon>
        <taxon>Sphingomonadaceae</taxon>
        <taxon>Sphingomonas</taxon>
        <taxon>environmental samples</taxon>
    </lineage>
</organism>
<evidence type="ECO:0000259" key="1">
    <source>
        <dbReference type="Pfam" id="PF21834"/>
    </source>
</evidence>
<feature type="domain" description="DUF6894" evidence="1">
    <location>
        <begin position="3"/>
        <end position="72"/>
    </location>
</feature>